<accession>A0A9X1WGQ7</accession>
<sequence length="172" mass="18271">MLTTRARIFGVGCAAVTLTLPLAACSGGQSVHEACLQTNIALSATRVALDTNLEAEAQSAAQGGDIDLNEVYAETLAPGTEALERAQDDVSNSEVKEALDRFAEEYQAYVTTIAEADLSTYAAFHQLDPDSGEYLQTVDEVEATSLALQDKITAHMESLHESSSALVDVCKE</sequence>
<reference evidence="2" key="1">
    <citation type="submission" date="2022-04" db="EMBL/GenBank/DDBJ databases">
        <title>Corynebacterium kalidii LD5P10.</title>
        <authorList>
            <person name="Sun J.Q."/>
        </authorList>
    </citation>
    <scope>NUCLEOTIDE SEQUENCE</scope>
    <source>
        <strain evidence="2">LD5P10</strain>
    </source>
</reference>
<comment type="caution">
    <text evidence="2">The sequence shown here is derived from an EMBL/GenBank/DDBJ whole genome shotgun (WGS) entry which is preliminary data.</text>
</comment>
<protein>
    <submittedName>
        <fullName evidence="2">Uncharacterized protein</fullName>
    </submittedName>
</protein>
<dbReference type="Proteomes" id="UP001139207">
    <property type="component" value="Unassembled WGS sequence"/>
</dbReference>
<organism evidence="2 3">
    <name type="scientific">Corynebacterium kalidii</name>
    <dbReference type="NCBI Taxonomy" id="2931982"/>
    <lineage>
        <taxon>Bacteria</taxon>
        <taxon>Bacillati</taxon>
        <taxon>Actinomycetota</taxon>
        <taxon>Actinomycetes</taxon>
        <taxon>Mycobacteriales</taxon>
        <taxon>Corynebacteriaceae</taxon>
        <taxon>Corynebacterium</taxon>
    </lineage>
</organism>
<keyword evidence="3" id="KW-1185">Reference proteome</keyword>
<dbReference type="EMBL" id="JALIEA010000006">
    <property type="protein sequence ID" value="MCJ7857272.1"/>
    <property type="molecule type" value="Genomic_DNA"/>
</dbReference>
<name>A0A9X1WGQ7_9CORY</name>
<evidence type="ECO:0000256" key="1">
    <source>
        <dbReference type="SAM" id="SignalP"/>
    </source>
</evidence>
<feature type="chain" id="PRO_5040785875" evidence="1">
    <location>
        <begin position="24"/>
        <end position="172"/>
    </location>
</feature>
<feature type="signal peptide" evidence="1">
    <location>
        <begin position="1"/>
        <end position="23"/>
    </location>
</feature>
<gene>
    <name evidence="2" type="ORF">MUN33_00855</name>
</gene>
<dbReference type="AlphaFoldDB" id="A0A9X1WGQ7"/>
<evidence type="ECO:0000313" key="2">
    <source>
        <dbReference type="EMBL" id="MCJ7857272.1"/>
    </source>
</evidence>
<evidence type="ECO:0000313" key="3">
    <source>
        <dbReference type="Proteomes" id="UP001139207"/>
    </source>
</evidence>
<keyword evidence="1" id="KW-0732">Signal</keyword>
<dbReference type="RefSeq" id="WP_244803019.1">
    <property type="nucleotide sequence ID" value="NZ_JALIEA010000006.1"/>
</dbReference>
<proteinExistence type="predicted"/>